<proteinExistence type="predicted"/>
<dbReference type="RefSeq" id="WP_119222945.1">
    <property type="nucleotide sequence ID" value="NZ_UGHH01000002.1"/>
</dbReference>
<dbReference type="AlphaFoldDB" id="A0A377I295"/>
<reference evidence="1 2" key="1">
    <citation type="submission" date="2018-06" db="EMBL/GenBank/DDBJ databases">
        <authorList>
            <consortium name="Pathogen Informatics"/>
            <person name="Doyle S."/>
        </authorList>
    </citation>
    <scope>NUCLEOTIDE SEQUENCE [LARGE SCALE GENOMIC DNA]</scope>
    <source>
        <strain evidence="1 2">NCTC10794</strain>
    </source>
</reference>
<evidence type="ECO:0000313" key="1">
    <source>
        <dbReference type="EMBL" id="STO64572.1"/>
    </source>
</evidence>
<protein>
    <submittedName>
        <fullName evidence="1">Uncharacterized protein</fullName>
    </submittedName>
</protein>
<organism evidence="1 2">
    <name type="scientific">Haemophilus parahaemolyticus</name>
    <dbReference type="NCBI Taxonomy" id="735"/>
    <lineage>
        <taxon>Bacteria</taxon>
        <taxon>Pseudomonadati</taxon>
        <taxon>Pseudomonadota</taxon>
        <taxon>Gammaproteobacteria</taxon>
        <taxon>Pasteurellales</taxon>
        <taxon>Pasteurellaceae</taxon>
        <taxon>Haemophilus</taxon>
    </lineage>
</organism>
<gene>
    <name evidence="1" type="ORF">NCTC10794_01640</name>
</gene>
<name>A0A377I295_HAEPH</name>
<accession>A0A377I295</accession>
<dbReference type="EMBL" id="UGHH01000002">
    <property type="protein sequence ID" value="STO64572.1"/>
    <property type="molecule type" value="Genomic_DNA"/>
</dbReference>
<evidence type="ECO:0000313" key="2">
    <source>
        <dbReference type="Proteomes" id="UP000254867"/>
    </source>
</evidence>
<dbReference type="Proteomes" id="UP000254867">
    <property type="component" value="Unassembled WGS sequence"/>
</dbReference>
<sequence>MPDLNADNIANIISGLAFLLSCYGVYHSRSLETKSEAQEKQNKLFEIETKLDYILSNCQEYNKFVAYKVKNLQDDLLIFCKKYKVDSEQMFRLFAKIYLPISNDGEDIEYSFDEISNNSSRLLKFLKNA</sequence>